<dbReference type="AlphaFoldDB" id="A0A2P8GAS9"/>
<dbReference type="SUPFAM" id="SSF55486">
    <property type="entry name" value="Metalloproteases ('zincins'), catalytic domain"/>
    <property type="match status" value="1"/>
</dbReference>
<proteinExistence type="predicted"/>
<feature type="domain" description="Peptidase M1 membrane alanine aminopeptidase" evidence="3">
    <location>
        <begin position="305"/>
        <end position="461"/>
    </location>
</feature>
<dbReference type="GO" id="GO:0008270">
    <property type="term" value="F:zinc ion binding"/>
    <property type="evidence" value="ECO:0007669"/>
    <property type="project" value="InterPro"/>
</dbReference>
<feature type="binding site" evidence="2">
    <location>
        <position position="327"/>
    </location>
    <ligand>
        <name>Zn(2+)</name>
        <dbReference type="ChEBI" id="CHEBI:29105"/>
        <note>catalytic</note>
    </ligand>
</feature>
<evidence type="ECO:0000256" key="1">
    <source>
        <dbReference type="PIRSR" id="PIRSR634015-1"/>
    </source>
</evidence>
<feature type="binding site" evidence="2">
    <location>
        <position position="323"/>
    </location>
    <ligand>
        <name>Zn(2+)</name>
        <dbReference type="ChEBI" id="CHEBI:29105"/>
        <note>catalytic</note>
    </ligand>
</feature>
<comment type="caution">
    <text evidence="4">The sequence shown here is derived from an EMBL/GenBank/DDBJ whole genome shotgun (WGS) entry which is preliminary data.</text>
</comment>
<dbReference type="InterPro" id="IPR014782">
    <property type="entry name" value="Peptidase_M1_dom"/>
</dbReference>
<dbReference type="PANTHER" id="PTHR45726:SF3">
    <property type="entry name" value="LEUKOTRIENE A-4 HYDROLASE"/>
    <property type="match status" value="1"/>
</dbReference>
<feature type="binding site" evidence="2">
    <location>
        <position position="346"/>
    </location>
    <ligand>
        <name>Zn(2+)</name>
        <dbReference type="ChEBI" id="CHEBI:29105"/>
        <note>catalytic</note>
    </ligand>
</feature>
<dbReference type="Proteomes" id="UP000242682">
    <property type="component" value="Unassembled WGS sequence"/>
</dbReference>
<dbReference type="Gene3D" id="1.10.390.10">
    <property type="entry name" value="Neutral Protease Domain 2"/>
    <property type="match status" value="1"/>
</dbReference>
<dbReference type="Pfam" id="PF01433">
    <property type="entry name" value="Peptidase_M1"/>
    <property type="match status" value="1"/>
</dbReference>
<comment type="cofactor">
    <cofactor evidence="2">
        <name>Zn(2+)</name>
        <dbReference type="ChEBI" id="CHEBI:29105"/>
    </cofactor>
    <text evidence="2">Binds 1 zinc ion per subunit.</text>
</comment>
<gene>
    <name evidence="4" type="ORF">B0H99_1124</name>
</gene>
<organism evidence="4 5">
    <name type="scientific">Planomicrobium soli</name>
    <dbReference type="NCBI Taxonomy" id="1176648"/>
    <lineage>
        <taxon>Bacteria</taxon>
        <taxon>Bacillati</taxon>
        <taxon>Bacillota</taxon>
        <taxon>Bacilli</taxon>
        <taxon>Bacillales</taxon>
        <taxon>Caryophanaceae</taxon>
        <taxon>Planomicrobium</taxon>
    </lineage>
</organism>
<reference evidence="4 5" key="1">
    <citation type="submission" date="2018-03" db="EMBL/GenBank/DDBJ databases">
        <title>Genomic Encyclopedia of Type Strains, Phase III (KMG-III): the genomes of soil and plant-associated and newly described type strains.</title>
        <authorList>
            <person name="Whitman W."/>
        </authorList>
    </citation>
    <scope>NUCLEOTIDE SEQUENCE [LARGE SCALE GENOMIC DNA]</scope>
    <source>
        <strain evidence="4 5">CGMCC 1.12259</strain>
    </source>
</reference>
<keyword evidence="5" id="KW-1185">Reference proteome</keyword>
<evidence type="ECO:0000313" key="4">
    <source>
        <dbReference type="EMBL" id="PSL31058.1"/>
    </source>
</evidence>
<protein>
    <submittedName>
        <fullName evidence="4">Peptidase M1-like protein</fullName>
    </submittedName>
</protein>
<dbReference type="InterPro" id="IPR034015">
    <property type="entry name" value="M1_LTA4H"/>
</dbReference>
<evidence type="ECO:0000313" key="5">
    <source>
        <dbReference type="Proteomes" id="UP000242682"/>
    </source>
</evidence>
<sequence>MKMTKKKKWLIGSAGILIVILSAAVFIISQMTSGSEEGKLDPEASASYNMQIELDEGDLFRISAEIDVENRSKDDWETVGFYFIPNAINEEETPGLMQDPAITSISSVSASGETLSYDLENNQLLIELQEELEPGEEKRLKIDYTLRLPKEGLRLSQDGASYFLAQWYPMLGFYQNGWTIEDFDLKGESYHTNYSKYKVSYDLPQEFFVASSADDGELQPSSSGTVEGERIKDFYIAFMDPEEWITRTRKANDTQLRMFFPVGSDIVEETAELAVDAYSFFEEKIGDNPFQELDIIANDGYMEYPNVIEVASDQENLENVLVHEIGHQWFYFLVANDPFEHAWLDESITEYVTSLFLADRFGSEDYGFGSAADMASYEGTNEYSNLPLDEYEEIEYVTTIYGKTPIILRDFFNEHGGEEEAFRFLAAYYEEYQFQNVDTETFIAFFNDHFKEDHSGFFEEWLK</sequence>
<dbReference type="EMBL" id="PYAT01000012">
    <property type="protein sequence ID" value="PSL31058.1"/>
    <property type="molecule type" value="Genomic_DNA"/>
</dbReference>
<evidence type="ECO:0000256" key="2">
    <source>
        <dbReference type="PIRSR" id="PIRSR634015-3"/>
    </source>
</evidence>
<keyword evidence="2" id="KW-0479">Metal-binding</keyword>
<dbReference type="InterPro" id="IPR027268">
    <property type="entry name" value="Peptidase_M4/M1_CTD_sf"/>
</dbReference>
<feature type="active site" description="Proton acceptor" evidence="1">
    <location>
        <position position="324"/>
    </location>
</feature>
<dbReference type="GO" id="GO:0008237">
    <property type="term" value="F:metallopeptidase activity"/>
    <property type="evidence" value="ECO:0007669"/>
    <property type="project" value="InterPro"/>
</dbReference>
<dbReference type="PANTHER" id="PTHR45726">
    <property type="entry name" value="LEUKOTRIENE A-4 HYDROLASE"/>
    <property type="match status" value="1"/>
</dbReference>
<accession>A0A2P8GAS9</accession>
<name>A0A2P8GAS9_9BACL</name>
<keyword evidence="2" id="KW-0862">Zinc</keyword>
<feature type="active site" description="Proton donor" evidence="1">
    <location>
        <position position="401"/>
    </location>
</feature>
<evidence type="ECO:0000259" key="3">
    <source>
        <dbReference type="Pfam" id="PF01433"/>
    </source>
</evidence>
<dbReference type="CDD" id="cd09604">
    <property type="entry name" value="M1_APN_like"/>
    <property type="match status" value="1"/>
</dbReference>